<name>A0A074MCV5_ERYLO</name>
<dbReference type="InterPro" id="IPR007715">
    <property type="entry name" value="Coq4"/>
</dbReference>
<dbReference type="GO" id="GO:0006744">
    <property type="term" value="P:ubiquinone biosynthetic process"/>
    <property type="evidence" value="ECO:0007669"/>
    <property type="project" value="InterPro"/>
</dbReference>
<organism evidence="1 2">
    <name type="scientific">Erythrobacter longus</name>
    <dbReference type="NCBI Taxonomy" id="1044"/>
    <lineage>
        <taxon>Bacteria</taxon>
        <taxon>Pseudomonadati</taxon>
        <taxon>Pseudomonadota</taxon>
        <taxon>Alphaproteobacteria</taxon>
        <taxon>Sphingomonadales</taxon>
        <taxon>Erythrobacteraceae</taxon>
        <taxon>Erythrobacter/Porphyrobacter group</taxon>
        <taxon>Erythrobacter</taxon>
    </lineage>
</organism>
<dbReference type="OrthoDB" id="9775927at2"/>
<protein>
    <recommendedName>
        <fullName evidence="3">Ubiquinone biosynthesis protein</fullName>
    </recommendedName>
</protein>
<keyword evidence="2" id="KW-1185">Reference proteome</keyword>
<dbReference type="Pfam" id="PF05019">
    <property type="entry name" value="Coq4"/>
    <property type="match status" value="1"/>
</dbReference>
<evidence type="ECO:0000313" key="2">
    <source>
        <dbReference type="Proteomes" id="UP000027647"/>
    </source>
</evidence>
<dbReference type="RefSeq" id="WP_034957599.1">
    <property type="nucleotide sequence ID" value="NZ_JMIW01000001.1"/>
</dbReference>
<proteinExistence type="predicted"/>
<dbReference type="EMBL" id="JMIW01000001">
    <property type="protein sequence ID" value="KEO91309.1"/>
    <property type="molecule type" value="Genomic_DNA"/>
</dbReference>
<evidence type="ECO:0000313" key="1">
    <source>
        <dbReference type="EMBL" id="KEO91309.1"/>
    </source>
</evidence>
<accession>A0A074MCV5</accession>
<dbReference type="STRING" id="1044.EH31_01205"/>
<comment type="caution">
    <text evidence="1">The sequence shown here is derived from an EMBL/GenBank/DDBJ whole genome shotgun (WGS) entry which is preliminary data.</text>
</comment>
<dbReference type="Proteomes" id="UP000027647">
    <property type="component" value="Unassembled WGS sequence"/>
</dbReference>
<sequence length="268" mass="30040">MAVLDLPLVSPERVVSGFHPLKVLHHFGKLVEDKEDTEQVFHIIEATKGKKAHRQAWDFIQSKDGQRFLREGVSIPAMLDAHENWADLPENSVAKNYIAFMKREGLSAQGLVDESHKWAPPEALPQDQTQWYFDRLRDTHDLFHVLTGYGRDALGEASLLGFSYSQNHNNGIFFIAYAAARQIKKVTGTKAPLYSAVREGQRLGKAAAKLAHQDVAALMREDIGEARNRLGIGKPVIYRECLDILHREGFSREELGLTTDESAQAQAA</sequence>
<gene>
    <name evidence="1" type="ORF">EH31_01205</name>
</gene>
<evidence type="ECO:0008006" key="3">
    <source>
        <dbReference type="Google" id="ProtNLM"/>
    </source>
</evidence>
<dbReference type="AlphaFoldDB" id="A0A074MCV5"/>
<reference evidence="1 2" key="1">
    <citation type="submission" date="2014-04" db="EMBL/GenBank/DDBJ databases">
        <title>A comprehensive comparison of genomes of Erythrobacter spp. strains.</title>
        <authorList>
            <person name="Zheng Q."/>
        </authorList>
    </citation>
    <scope>NUCLEOTIDE SEQUENCE [LARGE SCALE GENOMIC DNA]</scope>
    <source>
        <strain evidence="1 2">DSM 6997</strain>
    </source>
</reference>
<dbReference type="eggNOG" id="COG5031">
    <property type="taxonomic scope" value="Bacteria"/>
</dbReference>